<dbReference type="Gene3D" id="3.30.565.10">
    <property type="entry name" value="Histidine kinase-like ATPase, C-terminal domain"/>
    <property type="match status" value="1"/>
</dbReference>
<keyword evidence="5" id="KW-0547">Nucleotide-binding</keyword>
<evidence type="ECO:0000256" key="9">
    <source>
        <dbReference type="SAM" id="Phobius"/>
    </source>
</evidence>
<evidence type="ECO:0000256" key="5">
    <source>
        <dbReference type="ARBA" id="ARBA00022741"/>
    </source>
</evidence>
<keyword evidence="9" id="KW-0812">Transmembrane</keyword>
<comment type="caution">
    <text evidence="11">The sequence shown here is derived from an EMBL/GenBank/DDBJ whole genome shotgun (WGS) entry which is preliminary data.</text>
</comment>
<accession>A0ABV6V3D6</accession>
<dbReference type="InterPro" id="IPR036890">
    <property type="entry name" value="HATPase_C_sf"/>
</dbReference>
<gene>
    <name evidence="11" type="ORF">ACEZDG_02910</name>
</gene>
<feature type="transmembrane region" description="Helical" evidence="9">
    <location>
        <begin position="105"/>
        <end position="126"/>
    </location>
</feature>
<name>A0ABV6V3D6_9ACTN</name>
<evidence type="ECO:0000256" key="3">
    <source>
        <dbReference type="ARBA" id="ARBA00022553"/>
    </source>
</evidence>
<feature type="transmembrane region" description="Helical" evidence="9">
    <location>
        <begin position="132"/>
        <end position="149"/>
    </location>
</feature>
<evidence type="ECO:0000256" key="7">
    <source>
        <dbReference type="ARBA" id="ARBA00022840"/>
    </source>
</evidence>
<dbReference type="Proteomes" id="UP001592582">
    <property type="component" value="Unassembled WGS sequence"/>
</dbReference>
<reference evidence="11 12" key="1">
    <citation type="submission" date="2024-09" db="EMBL/GenBank/DDBJ databases">
        <authorList>
            <person name="Lee S.D."/>
        </authorList>
    </citation>
    <scope>NUCLEOTIDE SEQUENCE [LARGE SCALE GENOMIC DNA]</scope>
    <source>
        <strain evidence="11 12">N1-1</strain>
    </source>
</reference>
<evidence type="ECO:0000256" key="2">
    <source>
        <dbReference type="ARBA" id="ARBA00012438"/>
    </source>
</evidence>
<feature type="transmembrane region" description="Helical" evidence="9">
    <location>
        <begin position="6"/>
        <end position="23"/>
    </location>
</feature>
<keyword evidence="9" id="KW-0472">Membrane</keyword>
<evidence type="ECO:0000259" key="10">
    <source>
        <dbReference type="Pfam" id="PF07730"/>
    </source>
</evidence>
<evidence type="ECO:0000313" key="11">
    <source>
        <dbReference type="EMBL" id="MFC1408226.1"/>
    </source>
</evidence>
<keyword evidence="8" id="KW-0902">Two-component regulatory system</keyword>
<evidence type="ECO:0000256" key="6">
    <source>
        <dbReference type="ARBA" id="ARBA00022777"/>
    </source>
</evidence>
<dbReference type="EMBL" id="JBHEZX010000001">
    <property type="protein sequence ID" value="MFC1408226.1"/>
    <property type="molecule type" value="Genomic_DNA"/>
</dbReference>
<organism evidence="11 12">
    <name type="scientific">Streptacidiphilus alkalitolerans</name>
    <dbReference type="NCBI Taxonomy" id="3342712"/>
    <lineage>
        <taxon>Bacteria</taxon>
        <taxon>Bacillati</taxon>
        <taxon>Actinomycetota</taxon>
        <taxon>Actinomycetes</taxon>
        <taxon>Kitasatosporales</taxon>
        <taxon>Streptomycetaceae</taxon>
        <taxon>Streptacidiphilus</taxon>
    </lineage>
</organism>
<dbReference type="Gene3D" id="1.20.5.1930">
    <property type="match status" value="1"/>
</dbReference>
<dbReference type="PANTHER" id="PTHR24421:SF10">
    <property type="entry name" value="NITRATE_NITRITE SENSOR PROTEIN NARQ"/>
    <property type="match status" value="1"/>
</dbReference>
<dbReference type="Pfam" id="PF07730">
    <property type="entry name" value="HisKA_3"/>
    <property type="match status" value="1"/>
</dbReference>
<keyword evidence="9" id="KW-1133">Transmembrane helix</keyword>
<dbReference type="RefSeq" id="WP_380501855.1">
    <property type="nucleotide sequence ID" value="NZ_JBHEZX010000001.1"/>
</dbReference>
<keyword evidence="6 11" id="KW-0418">Kinase</keyword>
<sequence length="389" mass="40231">MLRSVVWLARAAGFALVGLLALVGPPKGSASVAVLIAGYGLLGAGLAAWAVVDLHPAAARYRPTALPVILGMIAVVAGFASAVGGGGAAIVAFAAAATLSVGGDIGFTASLAVTAAGILAIEVGGVVFDEGYGTLLGFPMLLVVGLLVGRNRGAYQVQARQSAALLAQYERLQEQQRRADVLDERTRIAREIHDVLAHSLGALGIQIQAARAVLEDQRDVERAIEVLTTAQRMASDGLVETRRAVHALRVDTLPLNEELARAVDTYRRRYGVAVAFATGGTPAPLPPEATVALLRTAQEALINAAKHAHGHPVEVRLDFEAGQVRLSVVNGLPEGRAAGPRGAGGVDGGYGLTGMRERLLLLHGTLAAGPDDTRWTVTARLPLAKDAAP</sequence>
<protein>
    <recommendedName>
        <fullName evidence="2">histidine kinase</fullName>
        <ecNumber evidence="2">2.7.13.3</ecNumber>
    </recommendedName>
</protein>
<dbReference type="SUPFAM" id="SSF55874">
    <property type="entry name" value="ATPase domain of HSP90 chaperone/DNA topoisomerase II/histidine kinase"/>
    <property type="match status" value="1"/>
</dbReference>
<keyword evidence="7" id="KW-0067">ATP-binding</keyword>
<dbReference type="PANTHER" id="PTHR24421">
    <property type="entry name" value="NITRATE/NITRITE SENSOR PROTEIN NARX-RELATED"/>
    <property type="match status" value="1"/>
</dbReference>
<dbReference type="GO" id="GO:0016301">
    <property type="term" value="F:kinase activity"/>
    <property type="evidence" value="ECO:0007669"/>
    <property type="project" value="UniProtKB-KW"/>
</dbReference>
<dbReference type="CDD" id="cd16917">
    <property type="entry name" value="HATPase_UhpB-NarQ-NarX-like"/>
    <property type="match status" value="1"/>
</dbReference>
<feature type="transmembrane region" description="Helical" evidence="9">
    <location>
        <begin position="30"/>
        <end position="52"/>
    </location>
</feature>
<comment type="catalytic activity">
    <reaction evidence="1">
        <text>ATP + protein L-histidine = ADP + protein N-phospho-L-histidine.</text>
        <dbReference type="EC" id="2.7.13.3"/>
    </reaction>
</comment>
<evidence type="ECO:0000256" key="1">
    <source>
        <dbReference type="ARBA" id="ARBA00000085"/>
    </source>
</evidence>
<dbReference type="EC" id="2.7.13.3" evidence="2"/>
<evidence type="ECO:0000313" key="12">
    <source>
        <dbReference type="Proteomes" id="UP001592582"/>
    </source>
</evidence>
<keyword evidence="4" id="KW-0808">Transferase</keyword>
<evidence type="ECO:0000256" key="4">
    <source>
        <dbReference type="ARBA" id="ARBA00022679"/>
    </source>
</evidence>
<keyword evidence="3" id="KW-0597">Phosphoprotein</keyword>
<dbReference type="InterPro" id="IPR011712">
    <property type="entry name" value="Sig_transdc_His_kin_sub3_dim/P"/>
</dbReference>
<feature type="domain" description="Signal transduction histidine kinase subgroup 3 dimerisation and phosphoacceptor" evidence="10">
    <location>
        <begin position="184"/>
        <end position="251"/>
    </location>
</feature>
<proteinExistence type="predicted"/>
<feature type="transmembrane region" description="Helical" evidence="9">
    <location>
        <begin position="64"/>
        <end position="93"/>
    </location>
</feature>
<keyword evidence="12" id="KW-1185">Reference proteome</keyword>
<dbReference type="InterPro" id="IPR050482">
    <property type="entry name" value="Sensor_HK_TwoCompSys"/>
</dbReference>
<evidence type="ECO:0000256" key="8">
    <source>
        <dbReference type="ARBA" id="ARBA00023012"/>
    </source>
</evidence>